<evidence type="ECO:0000313" key="2">
    <source>
        <dbReference type="EMBL" id="MCS0810408.1"/>
    </source>
</evidence>
<organism evidence="2 3">
    <name type="scientific">Massilia agilis</name>
    <dbReference type="NCBI Taxonomy" id="1811226"/>
    <lineage>
        <taxon>Bacteria</taxon>
        <taxon>Pseudomonadati</taxon>
        <taxon>Pseudomonadota</taxon>
        <taxon>Betaproteobacteria</taxon>
        <taxon>Burkholderiales</taxon>
        <taxon>Oxalobacteraceae</taxon>
        <taxon>Telluria group</taxon>
        <taxon>Massilia</taxon>
    </lineage>
</organism>
<feature type="signal peptide" evidence="1">
    <location>
        <begin position="1"/>
        <end position="20"/>
    </location>
</feature>
<dbReference type="SUPFAM" id="SSF52317">
    <property type="entry name" value="Class I glutamine amidotransferase-like"/>
    <property type="match status" value="1"/>
</dbReference>
<dbReference type="EMBL" id="JANUHB010000006">
    <property type="protein sequence ID" value="MCS0810408.1"/>
    <property type="molecule type" value="Genomic_DNA"/>
</dbReference>
<keyword evidence="2" id="KW-0121">Carboxypeptidase</keyword>
<dbReference type="EC" id="3.4.15.6" evidence="2"/>
<keyword evidence="3" id="KW-1185">Reference proteome</keyword>
<dbReference type="Gene3D" id="3.40.50.880">
    <property type="match status" value="1"/>
</dbReference>
<keyword evidence="2" id="KW-0378">Hydrolase</keyword>
<dbReference type="PANTHER" id="PTHR36175">
    <property type="entry name" value="CYANOPHYCINASE"/>
    <property type="match status" value="1"/>
</dbReference>
<dbReference type="CDD" id="cd03145">
    <property type="entry name" value="GAT1_cyanophycinase"/>
    <property type="match status" value="1"/>
</dbReference>
<evidence type="ECO:0000313" key="3">
    <source>
        <dbReference type="Proteomes" id="UP001206126"/>
    </source>
</evidence>
<dbReference type="InterPro" id="IPR029062">
    <property type="entry name" value="Class_I_gatase-like"/>
</dbReference>
<dbReference type="NCBIfam" id="TIGR02069">
    <property type="entry name" value="cyanophycinase"/>
    <property type="match status" value="1"/>
</dbReference>
<comment type="caution">
    <text evidence="2">The sequence shown here is derived from an EMBL/GenBank/DDBJ whole genome shotgun (WGS) entry which is preliminary data.</text>
</comment>
<feature type="chain" id="PRO_5046821053" evidence="1">
    <location>
        <begin position="21"/>
        <end position="401"/>
    </location>
</feature>
<gene>
    <name evidence="2" type="ORF">NX774_21000</name>
</gene>
<keyword evidence="2" id="KW-0645">Protease</keyword>
<keyword evidence="1" id="KW-0732">Signal</keyword>
<accession>A0ABT2DIX6</accession>
<proteinExistence type="predicted"/>
<dbReference type="InterPro" id="IPR011811">
    <property type="entry name" value="Peptidase_S51_cyanophycinase"/>
</dbReference>
<dbReference type="PANTHER" id="PTHR36175:SF1">
    <property type="entry name" value="CYANOPHYCINASE"/>
    <property type="match status" value="1"/>
</dbReference>
<dbReference type="GO" id="GO:0008241">
    <property type="term" value="F:peptidyl-dipeptidase activity"/>
    <property type="evidence" value="ECO:0007669"/>
    <property type="project" value="UniProtKB-EC"/>
</dbReference>
<sequence>MFKRLCTALLLALACASALAAEAPKGSLVIIGGGLRADNAQVWQKIVELAGGKGALIAVFPSAAQHPEQSGRSAAERLNRYGARAFAVPVAPLLAGTDARKAADDPSLAQAVRDAGGAYFVGGDQARITGALRRADGSNTAVLDALWSMYRRGGVIAGTSAGAAIMSSTMFLDPPPILPMLKQGMVKDGKDVAPGLGFIGDDVFVDQHLLIRGRFARMLPVMLAKRYTLGLGIDENTAAVVGPTRDVTVLGYRGAIVIDLAQASTDRTQPQFNLSNARISYLDSGDRFNLASRAYTPGPDKARAALAVPEHRGPVFFPDILGNTAVVNLLEKLADSDQQQAIGLAFDGPRSVAPEQGFEFSFTRRPDGEYASQRGEGWSIFDVRMDVRPVRMNQPLYSTAP</sequence>
<dbReference type="RefSeq" id="WP_258824235.1">
    <property type="nucleotide sequence ID" value="NZ_JANUHB010000006.1"/>
</dbReference>
<name>A0ABT2DIX6_9BURK</name>
<dbReference type="Proteomes" id="UP001206126">
    <property type="component" value="Unassembled WGS sequence"/>
</dbReference>
<dbReference type="PROSITE" id="PS51257">
    <property type="entry name" value="PROKAR_LIPOPROTEIN"/>
    <property type="match status" value="1"/>
</dbReference>
<dbReference type="GO" id="GO:0004180">
    <property type="term" value="F:carboxypeptidase activity"/>
    <property type="evidence" value="ECO:0007669"/>
    <property type="project" value="UniProtKB-KW"/>
</dbReference>
<protein>
    <submittedName>
        <fullName evidence="2">Cyanophycinase</fullName>
        <ecNumber evidence="2">3.4.15.6</ecNumber>
    </submittedName>
</protein>
<reference evidence="2 3" key="1">
    <citation type="submission" date="2022-08" db="EMBL/GenBank/DDBJ databases">
        <title>Reclassification of Massilia species as members of the genera Telluria, Duganella, Pseudoduganella, Mokoshia gen. nov. and Zemynaea gen. nov. using orthogonal and non-orthogonal genome-based approaches.</title>
        <authorList>
            <person name="Bowman J.P."/>
        </authorList>
    </citation>
    <scope>NUCLEOTIDE SEQUENCE [LARGE SCALE GENOMIC DNA]</scope>
    <source>
        <strain evidence="2 3">JCM 31605</strain>
    </source>
</reference>
<evidence type="ECO:0000256" key="1">
    <source>
        <dbReference type="SAM" id="SignalP"/>
    </source>
</evidence>